<proteinExistence type="predicted"/>
<evidence type="ECO:0000313" key="3">
    <source>
        <dbReference type="Proteomes" id="UP000287401"/>
    </source>
</evidence>
<gene>
    <name evidence="2" type="ORF">DAH51_25165</name>
</gene>
<accession>A0A430BDR6</accession>
<dbReference type="EMBL" id="QRAL01000053">
    <property type="protein sequence ID" value="RSU47072.1"/>
    <property type="molecule type" value="Genomic_DNA"/>
</dbReference>
<feature type="transmembrane region" description="Helical" evidence="1">
    <location>
        <begin position="12"/>
        <end position="32"/>
    </location>
</feature>
<evidence type="ECO:0000256" key="1">
    <source>
        <dbReference type="SAM" id="Phobius"/>
    </source>
</evidence>
<dbReference type="AlphaFoldDB" id="A0A430BDR6"/>
<organism evidence="2 3">
    <name type="scientific">Sphingobium yanoikuyae</name>
    <name type="common">Sphingomonas yanoikuyae</name>
    <dbReference type="NCBI Taxonomy" id="13690"/>
    <lineage>
        <taxon>Bacteria</taxon>
        <taxon>Pseudomonadati</taxon>
        <taxon>Pseudomonadota</taxon>
        <taxon>Alphaproteobacteria</taxon>
        <taxon>Sphingomonadales</taxon>
        <taxon>Sphingomonadaceae</taxon>
        <taxon>Sphingobium</taxon>
    </lineage>
</organism>
<protein>
    <submittedName>
        <fullName evidence="2">Uncharacterized protein</fullName>
    </submittedName>
</protein>
<name>A0A430BDR6_SPHYA</name>
<feature type="transmembrane region" description="Helical" evidence="1">
    <location>
        <begin position="44"/>
        <end position="66"/>
    </location>
</feature>
<keyword evidence="1" id="KW-0472">Membrane</keyword>
<dbReference type="RefSeq" id="WP_126000065.1">
    <property type="nucleotide sequence ID" value="NZ_QRAL01000053.1"/>
</dbReference>
<keyword evidence="1" id="KW-1133">Transmembrane helix</keyword>
<evidence type="ECO:0000313" key="2">
    <source>
        <dbReference type="EMBL" id="RSU47072.1"/>
    </source>
</evidence>
<dbReference type="Proteomes" id="UP000287401">
    <property type="component" value="Unassembled WGS sequence"/>
</dbReference>
<comment type="caution">
    <text evidence="2">The sequence shown here is derived from an EMBL/GenBank/DDBJ whole genome shotgun (WGS) entry which is preliminary data.</text>
</comment>
<sequence length="80" mass="9013">MRHRFHHGDIAFVHPVRTRLVLAGAIFLPLWFWRTMTTLLSDGLFAGFVAVVLFVMGLVLTGSIALDDLRPAHLKAPFKE</sequence>
<keyword evidence="1" id="KW-0812">Transmembrane</keyword>
<reference evidence="2 3" key="1">
    <citation type="submission" date="2018-07" db="EMBL/GenBank/DDBJ databases">
        <title>Genomic and Epidemiologic Investigation of an Indolent Hospital Outbreak.</title>
        <authorList>
            <person name="Johnson R.C."/>
            <person name="Deming C."/>
            <person name="Conlan S."/>
            <person name="Zellmer C.J."/>
            <person name="Michelin A.V."/>
            <person name="Lee-Lin S."/>
            <person name="Thomas P.J."/>
            <person name="Park M."/>
            <person name="Weingarten R.A."/>
            <person name="Less J."/>
            <person name="Dekker J.P."/>
            <person name="Frank K.M."/>
            <person name="Musser K.A."/>
            <person name="Mcquiston J.R."/>
            <person name="Henderson D.K."/>
            <person name="Lau A.F."/>
            <person name="Palmore T.N."/>
            <person name="Segre J.A."/>
        </authorList>
    </citation>
    <scope>NUCLEOTIDE SEQUENCE [LARGE SCALE GENOMIC DNA]</scope>
    <source>
        <strain evidence="2 3">SK-NIH.Env6_1116</strain>
    </source>
</reference>